<dbReference type="PANTHER" id="PTHR45613:SF9">
    <property type="entry name" value="MITOCHONDRIAL GROUP I INTRON SPLICING FACTOR CCM1"/>
    <property type="match status" value="1"/>
</dbReference>
<evidence type="ECO:0000313" key="3">
    <source>
        <dbReference type="EMBL" id="EFJ19979.1"/>
    </source>
</evidence>
<feature type="repeat" description="PPR" evidence="2">
    <location>
        <begin position="57"/>
        <end position="91"/>
    </location>
</feature>
<evidence type="ECO:0000256" key="2">
    <source>
        <dbReference type="PROSITE-ProRule" id="PRU00708"/>
    </source>
</evidence>
<dbReference type="InterPro" id="IPR011990">
    <property type="entry name" value="TPR-like_helical_dom_sf"/>
</dbReference>
<dbReference type="KEGG" id="smo:SELMODRAFT_418651"/>
<dbReference type="HOGENOM" id="CLU_1589253_0_0_1"/>
<dbReference type="Pfam" id="PF13041">
    <property type="entry name" value="PPR_2"/>
    <property type="match status" value="1"/>
</dbReference>
<protein>
    <recommendedName>
        <fullName evidence="5">Pentacotripeptide-repeat region of PRORP domain-containing protein</fullName>
    </recommendedName>
</protein>
<dbReference type="PANTHER" id="PTHR45613">
    <property type="entry name" value="PENTATRICOPEPTIDE REPEAT-CONTAINING PROTEIN"/>
    <property type="match status" value="1"/>
</dbReference>
<dbReference type="Gramene" id="EFJ19979">
    <property type="protein sequence ID" value="EFJ19979"/>
    <property type="gene ID" value="SELMODRAFT_418651"/>
</dbReference>
<accession>D8S6Q3</accession>
<name>D8S6Q3_SELML</name>
<organism evidence="4">
    <name type="scientific">Selaginella moellendorffii</name>
    <name type="common">Spikemoss</name>
    <dbReference type="NCBI Taxonomy" id="88036"/>
    <lineage>
        <taxon>Eukaryota</taxon>
        <taxon>Viridiplantae</taxon>
        <taxon>Streptophyta</taxon>
        <taxon>Embryophyta</taxon>
        <taxon>Tracheophyta</taxon>
        <taxon>Lycopodiopsida</taxon>
        <taxon>Selaginellales</taxon>
        <taxon>Selaginellaceae</taxon>
        <taxon>Selaginella</taxon>
    </lineage>
</organism>
<dbReference type="NCBIfam" id="TIGR00756">
    <property type="entry name" value="PPR"/>
    <property type="match status" value="1"/>
</dbReference>
<dbReference type="Gene3D" id="1.25.40.10">
    <property type="entry name" value="Tetratricopeptide repeat domain"/>
    <property type="match status" value="1"/>
</dbReference>
<dbReference type="AlphaFoldDB" id="D8S6Q3"/>
<keyword evidence="4" id="KW-1185">Reference proteome</keyword>
<dbReference type="eggNOG" id="KOG4197">
    <property type="taxonomic scope" value="Eukaryota"/>
</dbReference>
<dbReference type="InParanoid" id="D8S6Q3"/>
<evidence type="ECO:0000256" key="1">
    <source>
        <dbReference type="ARBA" id="ARBA00022737"/>
    </source>
</evidence>
<evidence type="ECO:0008006" key="5">
    <source>
        <dbReference type="Google" id="ProtNLM"/>
    </source>
</evidence>
<proteinExistence type="predicted"/>
<sequence length="175" mass="19526">MYVCGRCKVRRADNALQLIREASSKHDHVQHRHQWTLEDTEAQTLLDEMISVGCPFSVSTYNCVIVNLCRSREMEKAMDVFLYMRKKKCEAASVLDLAGTRRSVKDAFWKKPRQCDARGLREDGLPSNAQDIRRVVDELGLCSSRLGESGAGDGLSWAALAYGVAQKGLVPGRPP</sequence>
<gene>
    <name evidence="3" type="ORF">SELMODRAFT_418651</name>
</gene>
<dbReference type="PROSITE" id="PS51375">
    <property type="entry name" value="PPR"/>
    <property type="match status" value="1"/>
</dbReference>
<evidence type="ECO:0000313" key="4">
    <source>
        <dbReference type="Proteomes" id="UP000001514"/>
    </source>
</evidence>
<reference evidence="3 4" key="1">
    <citation type="journal article" date="2011" name="Science">
        <title>The Selaginella genome identifies genetic changes associated with the evolution of vascular plants.</title>
        <authorList>
            <person name="Banks J.A."/>
            <person name="Nishiyama T."/>
            <person name="Hasebe M."/>
            <person name="Bowman J.L."/>
            <person name="Gribskov M."/>
            <person name="dePamphilis C."/>
            <person name="Albert V.A."/>
            <person name="Aono N."/>
            <person name="Aoyama T."/>
            <person name="Ambrose B.A."/>
            <person name="Ashton N.W."/>
            <person name="Axtell M.J."/>
            <person name="Barker E."/>
            <person name="Barker M.S."/>
            <person name="Bennetzen J.L."/>
            <person name="Bonawitz N.D."/>
            <person name="Chapple C."/>
            <person name="Cheng C."/>
            <person name="Correa L.G."/>
            <person name="Dacre M."/>
            <person name="DeBarry J."/>
            <person name="Dreyer I."/>
            <person name="Elias M."/>
            <person name="Engstrom E.M."/>
            <person name="Estelle M."/>
            <person name="Feng L."/>
            <person name="Finet C."/>
            <person name="Floyd S.K."/>
            <person name="Frommer W.B."/>
            <person name="Fujita T."/>
            <person name="Gramzow L."/>
            <person name="Gutensohn M."/>
            <person name="Harholt J."/>
            <person name="Hattori M."/>
            <person name="Heyl A."/>
            <person name="Hirai T."/>
            <person name="Hiwatashi Y."/>
            <person name="Ishikawa M."/>
            <person name="Iwata M."/>
            <person name="Karol K.G."/>
            <person name="Koehler B."/>
            <person name="Kolukisaoglu U."/>
            <person name="Kubo M."/>
            <person name="Kurata T."/>
            <person name="Lalonde S."/>
            <person name="Li K."/>
            <person name="Li Y."/>
            <person name="Litt A."/>
            <person name="Lyons E."/>
            <person name="Manning G."/>
            <person name="Maruyama T."/>
            <person name="Michael T.P."/>
            <person name="Mikami K."/>
            <person name="Miyazaki S."/>
            <person name="Morinaga S."/>
            <person name="Murata T."/>
            <person name="Mueller-Roeber B."/>
            <person name="Nelson D.R."/>
            <person name="Obara M."/>
            <person name="Oguri Y."/>
            <person name="Olmstead R.G."/>
            <person name="Onodera N."/>
            <person name="Petersen B.L."/>
            <person name="Pils B."/>
            <person name="Prigge M."/>
            <person name="Rensing S.A."/>
            <person name="Riano-Pachon D.M."/>
            <person name="Roberts A.W."/>
            <person name="Sato Y."/>
            <person name="Scheller H.V."/>
            <person name="Schulz B."/>
            <person name="Schulz C."/>
            <person name="Shakirov E.V."/>
            <person name="Shibagaki N."/>
            <person name="Shinohara N."/>
            <person name="Shippen D.E."/>
            <person name="Soerensen I."/>
            <person name="Sotooka R."/>
            <person name="Sugimoto N."/>
            <person name="Sugita M."/>
            <person name="Sumikawa N."/>
            <person name="Tanurdzic M."/>
            <person name="Theissen G."/>
            <person name="Ulvskov P."/>
            <person name="Wakazuki S."/>
            <person name="Weng J.K."/>
            <person name="Willats W.W."/>
            <person name="Wipf D."/>
            <person name="Wolf P.G."/>
            <person name="Yang L."/>
            <person name="Zimmer A.D."/>
            <person name="Zhu Q."/>
            <person name="Mitros T."/>
            <person name="Hellsten U."/>
            <person name="Loque D."/>
            <person name="Otillar R."/>
            <person name="Salamov A."/>
            <person name="Schmutz J."/>
            <person name="Shapiro H."/>
            <person name="Lindquist E."/>
            <person name="Lucas S."/>
            <person name="Rokhsar D."/>
            <person name="Grigoriev I.V."/>
        </authorList>
    </citation>
    <scope>NUCLEOTIDE SEQUENCE [LARGE SCALE GENOMIC DNA]</scope>
</reference>
<dbReference type="InterPro" id="IPR002885">
    <property type="entry name" value="PPR_rpt"/>
</dbReference>
<dbReference type="Proteomes" id="UP000001514">
    <property type="component" value="Unassembled WGS sequence"/>
</dbReference>
<keyword evidence="1" id="KW-0677">Repeat</keyword>
<dbReference type="EMBL" id="GL377604">
    <property type="protein sequence ID" value="EFJ19979.1"/>
    <property type="molecule type" value="Genomic_DNA"/>
</dbReference>